<protein>
    <recommendedName>
        <fullName evidence="13">EamA domain-containing protein</fullName>
    </recommendedName>
</protein>
<keyword evidence="5" id="KW-0997">Cell inner membrane</keyword>
<evidence type="ECO:0000256" key="3">
    <source>
        <dbReference type="ARBA" id="ARBA00022475"/>
    </source>
</evidence>
<dbReference type="EMBL" id="AESD01000135">
    <property type="protein sequence ID" value="EHJ14493.1"/>
    <property type="molecule type" value="Genomic_DNA"/>
</dbReference>
<dbReference type="GO" id="GO:0009103">
    <property type="term" value="P:lipopolysaccharide biosynthetic process"/>
    <property type="evidence" value="ECO:0007669"/>
    <property type="project" value="UniProtKB-KW"/>
</dbReference>
<dbReference type="InterPro" id="IPR000390">
    <property type="entry name" value="Small_drug/metabolite_transptr"/>
</dbReference>
<proteinExistence type="inferred from homology"/>
<evidence type="ECO:0000256" key="5">
    <source>
        <dbReference type="ARBA" id="ARBA00022519"/>
    </source>
</evidence>
<keyword evidence="4" id="KW-0444">Lipid biosynthesis</keyword>
<feature type="transmembrane region" description="Helical" evidence="12">
    <location>
        <begin position="76"/>
        <end position="95"/>
    </location>
</feature>
<evidence type="ECO:0000256" key="9">
    <source>
        <dbReference type="ARBA" id="ARBA00022989"/>
    </source>
</evidence>
<evidence type="ECO:0000256" key="1">
    <source>
        <dbReference type="ARBA" id="ARBA00004651"/>
    </source>
</evidence>
<feature type="transmembrane region" description="Helical" evidence="12">
    <location>
        <begin position="101"/>
        <end position="119"/>
    </location>
</feature>
<evidence type="ECO:0000313" key="15">
    <source>
        <dbReference type="Proteomes" id="UP000003477"/>
    </source>
</evidence>
<dbReference type="GO" id="GO:0022857">
    <property type="term" value="F:transmembrane transporter activity"/>
    <property type="evidence" value="ECO:0007669"/>
    <property type="project" value="InterPro"/>
</dbReference>
<comment type="similarity">
    <text evidence="2">Belongs to the EamA transporter family.</text>
</comment>
<accession>G5IZZ7</accession>
<dbReference type="PATRIC" id="fig|423471.3.peg.768"/>
<sequence length="123" mass="12883">MGFQEVCLLLASVLTSAMGQLFLKMGANSLGKVNASNAVSHILNILLTPKLILGLACYGLGAIAYILLLTRVNLSVAGPSASIIYIFSVLFGYFVFKENILIHQALGLGLIVCGVVLVASKGN</sequence>
<evidence type="ECO:0000256" key="11">
    <source>
        <dbReference type="ARBA" id="ARBA00023136"/>
    </source>
</evidence>
<keyword evidence="11 12" id="KW-0472">Membrane</keyword>
<keyword evidence="9 12" id="KW-1133">Transmembrane helix</keyword>
<keyword evidence="8" id="KW-0448">Lipopolysaccharide biosynthesis</keyword>
<name>G5IZZ7_CROWT</name>
<keyword evidence="3" id="KW-1003">Cell membrane</keyword>
<evidence type="ECO:0000256" key="2">
    <source>
        <dbReference type="ARBA" id="ARBA00007362"/>
    </source>
</evidence>
<reference evidence="14 15" key="1">
    <citation type="journal article" date="2011" name="Front. Microbiol.">
        <title>Two Strains of Crocosphaera watsonii with Highly Conserved Genomes are Distinguished by Strain-Specific Features.</title>
        <authorList>
            <person name="Bench S.R."/>
            <person name="Ilikchyan I.N."/>
            <person name="Tripp H.J."/>
            <person name="Zehr J.P."/>
        </authorList>
    </citation>
    <scope>NUCLEOTIDE SEQUENCE [LARGE SCALE GENOMIC DNA]</scope>
    <source>
        <strain evidence="14 15">WH 0003</strain>
    </source>
</reference>
<dbReference type="Proteomes" id="UP000003477">
    <property type="component" value="Unassembled WGS sequence"/>
</dbReference>
<dbReference type="GeneID" id="88764716"/>
<dbReference type="Pfam" id="PF00892">
    <property type="entry name" value="EamA"/>
    <property type="match status" value="1"/>
</dbReference>
<evidence type="ECO:0000259" key="13">
    <source>
        <dbReference type="Pfam" id="PF00892"/>
    </source>
</evidence>
<keyword evidence="10" id="KW-0443">Lipid metabolism</keyword>
<comment type="caution">
    <text evidence="14">The sequence shown here is derived from an EMBL/GenBank/DDBJ whole genome shotgun (WGS) entry which is preliminary data.</text>
</comment>
<dbReference type="InterPro" id="IPR000620">
    <property type="entry name" value="EamA_dom"/>
</dbReference>
<dbReference type="SUPFAM" id="SSF103481">
    <property type="entry name" value="Multidrug resistance efflux transporter EmrE"/>
    <property type="match status" value="1"/>
</dbReference>
<keyword evidence="7 12" id="KW-0812">Transmembrane</keyword>
<dbReference type="InterPro" id="IPR037185">
    <property type="entry name" value="EmrE-like"/>
</dbReference>
<organism evidence="14 15">
    <name type="scientific">Crocosphaera watsonii WH 0003</name>
    <dbReference type="NCBI Taxonomy" id="423471"/>
    <lineage>
        <taxon>Bacteria</taxon>
        <taxon>Bacillati</taxon>
        <taxon>Cyanobacteriota</taxon>
        <taxon>Cyanophyceae</taxon>
        <taxon>Oscillatoriophycideae</taxon>
        <taxon>Chroococcales</taxon>
        <taxon>Aphanothecaceae</taxon>
        <taxon>Crocosphaera</taxon>
    </lineage>
</organism>
<gene>
    <name evidence="14" type="ORF">CWATWH0003_0835</name>
</gene>
<dbReference type="Gene3D" id="1.10.3730.20">
    <property type="match status" value="1"/>
</dbReference>
<evidence type="ECO:0000313" key="14">
    <source>
        <dbReference type="EMBL" id="EHJ14493.1"/>
    </source>
</evidence>
<evidence type="ECO:0000256" key="4">
    <source>
        <dbReference type="ARBA" id="ARBA00022516"/>
    </source>
</evidence>
<dbReference type="PANTHER" id="PTHR30561">
    <property type="entry name" value="SMR FAMILY PROTON-DEPENDENT DRUG EFFLUX TRANSPORTER SUGE"/>
    <property type="match status" value="1"/>
</dbReference>
<dbReference type="AlphaFoldDB" id="G5IZZ7"/>
<feature type="domain" description="EamA" evidence="13">
    <location>
        <begin position="51"/>
        <end position="119"/>
    </location>
</feature>
<dbReference type="PANTHER" id="PTHR30561:SF9">
    <property type="entry name" value="4-AMINO-4-DEOXY-L-ARABINOSE-PHOSPHOUNDECAPRENOL FLIPPASE SUBUNIT ARNF-RELATED"/>
    <property type="match status" value="1"/>
</dbReference>
<evidence type="ECO:0000256" key="10">
    <source>
        <dbReference type="ARBA" id="ARBA00023098"/>
    </source>
</evidence>
<evidence type="ECO:0000256" key="7">
    <source>
        <dbReference type="ARBA" id="ARBA00022692"/>
    </source>
</evidence>
<evidence type="ECO:0000256" key="6">
    <source>
        <dbReference type="ARBA" id="ARBA00022556"/>
    </source>
</evidence>
<dbReference type="RefSeq" id="WP_007303856.1">
    <property type="nucleotide sequence ID" value="NZ_AESD01000135.1"/>
</dbReference>
<keyword evidence="6" id="KW-0441">Lipid A biosynthesis</keyword>
<dbReference type="GO" id="GO:0005886">
    <property type="term" value="C:plasma membrane"/>
    <property type="evidence" value="ECO:0007669"/>
    <property type="project" value="UniProtKB-SubCell"/>
</dbReference>
<evidence type="ECO:0000256" key="12">
    <source>
        <dbReference type="SAM" id="Phobius"/>
    </source>
</evidence>
<evidence type="ECO:0000256" key="8">
    <source>
        <dbReference type="ARBA" id="ARBA00022985"/>
    </source>
</evidence>
<feature type="transmembrane region" description="Helical" evidence="12">
    <location>
        <begin position="51"/>
        <end position="69"/>
    </location>
</feature>
<comment type="subcellular location">
    <subcellularLocation>
        <location evidence="1">Cell membrane</location>
        <topology evidence="1">Multi-pass membrane protein</topology>
    </subcellularLocation>
</comment>